<name>A0AA35IW98_SACMI</name>
<evidence type="ECO:0000313" key="1">
    <source>
        <dbReference type="EMBL" id="CAI4036621.1"/>
    </source>
</evidence>
<dbReference type="GeneID" id="80921528"/>
<evidence type="ECO:0008006" key="3">
    <source>
        <dbReference type="Google" id="ProtNLM"/>
    </source>
</evidence>
<dbReference type="Proteomes" id="UP001161438">
    <property type="component" value="Chromosome 15"/>
</dbReference>
<protein>
    <recommendedName>
        <fullName evidence="3">YOR342C-like protein</fullName>
    </recommendedName>
</protein>
<accession>A0AA35IW98</accession>
<proteinExistence type="predicted"/>
<organism evidence="1 2">
    <name type="scientific">Saccharomyces mikatae IFO 1815</name>
    <dbReference type="NCBI Taxonomy" id="226126"/>
    <lineage>
        <taxon>Eukaryota</taxon>
        <taxon>Fungi</taxon>
        <taxon>Dikarya</taxon>
        <taxon>Ascomycota</taxon>
        <taxon>Saccharomycotina</taxon>
        <taxon>Saccharomycetes</taxon>
        <taxon>Saccharomycetales</taxon>
        <taxon>Saccharomycetaceae</taxon>
        <taxon>Saccharomyces</taxon>
    </lineage>
</organism>
<keyword evidence="2" id="KW-1185">Reference proteome</keyword>
<reference evidence="1" key="1">
    <citation type="submission" date="2022-10" db="EMBL/GenBank/DDBJ databases">
        <authorList>
            <person name="Byrne P K."/>
        </authorList>
    </citation>
    <scope>NUCLEOTIDE SEQUENCE</scope>
    <source>
        <strain evidence="1">IFO1815</strain>
    </source>
</reference>
<dbReference type="RefSeq" id="XP_056079739.1">
    <property type="nucleotide sequence ID" value="XM_056225974.1"/>
</dbReference>
<sequence>MTILEQLNDTNTPQRLDNHIFFGSIHSLTHTDFLLENNIKFFINVDISTEILSHIYHEVRSNMADEIVIVNIDNDSQIPTDNDLISSYHWQNTSLLQQLIHNLDFLSGVNNNGEPLTPPPESHYRNAYVQFDHSNDSVSTLDKLLYGNKSEYTRTNIFQVANEAKFQVFNDLITIFKYSIIQSENTDSNILILSENGSCDENLISLLMSNVLKANPTFNVYQALQFVKSIATIPETVRDEKILWATGFINYQELIKKNEMYWGLGSQKGLRLTSFASPISNVERKQRRRDDSNIIRSKLPQRKQNSFCSTERPKRARCD</sequence>
<evidence type="ECO:0000313" key="2">
    <source>
        <dbReference type="Proteomes" id="UP001161438"/>
    </source>
</evidence>
<dbReference type="AlphaFoldDB" id="A0AA35IW98"/>
<gene>
    <name evidence="1" type="primary">SMKI15G4720</name>
    <name evidence="1" type="ORF">SMKI_15G4720</name>
</gene>
<dbReference type="EMBL" id="OX365771">
    <property type="protein sequence ID" value="CAI4036621.1"/>
    <property type="molecule type" value="Genomic_DNA"/>
</dbReference>